<dbReference type="KEGG" id="rsz:130507403"/>
<gene>
    <name evidence="5" type="primary">LOC130507403</name>
</gene>
<dbReference type="Pfam" id="PF25210">
    <property type="entry name" value="Kelch_FKB95"/>
    <property type="match status" value="1"/>
</dbReference>
<dbReference type="InterPro" id="IPR015915">
    <property type="entry name" value="Kelch-typ_b-propeller"/>
</dbReference>
<evidence type="ECO:0000313" key="5">
    <source>
        <dbReference type="RefSeq" id="XP_056858100.1"/>
    </source>
</evidence>
<evidence type="ECO:0000259" key="2">
    <source>
        <dbReference type="Pfam" id="PF00646"/>
    </source>
</evidence>
<accession>A0A9W3D2K7</accession>
<feature type="compositionally biased region" description="Basic and acidic residues" evidence="1">
    <location>
        <begin position="1"/>
        <end position="16"/>
    </location>
</feature>
<sequence>MHNSEEEPPREKKRKEEEEEEEEGSLESRLTGDLLLNCVARASRTELAALSLASKSYRSLVASPDLYKIRSLIGRTETYVYVCIRTPGPDSAIPWFIPPPDPTLGWYILRRGKTSSDLIPILSSSLPLEGSSVVVLDWGIYVIGGFIINGEEQQRRSSDVWLLDCRTHTWRTTIPSMGVARAYGAAGVVDGKIYVLGGLNVIDGNWGQVFDPKTQTWDTLPPPMPKGKIVNNLNIHASFVRDHKVYAVDGMNRTYYYSPREVKWGTGNRDQPKGSRRDWCMIDNLIYCVSRNGTIFWCEPDELDLRGSGSEEEEIIMDTKDVKGLGYSMKMNLFLSKLVHVGDQFLHRWEQTKIHNGHPPPNKRRSLVESESWKV</sequence>
<dbReference type="InterPro" id="IPR050354">
    <property type="entry name" value="F-box/kelch-repeat_ARATH"/>
</dbReference>
<dbReference type="Proteomes" id="UP000504610">
    <property type="component" value="Unplaced"/>
</dbReference>
<feature type="region of interest" description="Disordered" evidence="1">
    <location>
        <begin position="1"/>
        <end position="28"/>
    </location>
</feature>
<reference evidence="5" key="1">
    <citation type="submission" date="2025-08" db="UniProtKB">
        <authorList>
            <consortium name="RefSeq"/>
        </authorList>
    </citation>
    <scope>IDENTIFICATION</scope>
    <source>
        <tissue evidence="5">Leaf</tissue>
    </source>
</reference>
<dbReference type="OrthoDB" id="1102910at2759"/>
<evidence type="ECO:0000313" key="4">
    <source>
        <dbReference type="Proteomes" id="UP000504610"/>
    </source>
</evidence>
<feature type="compositionally biased region" description="Basic and acidic residues" evidence="1">
    <location>
        <begin position="366"/>
        <end position="375"/>
    </location>
</feature>
<dbReference type="GeneID" id="130507403"/>
<keyword evidence="4" id="KW-1185">Reference proteome</keyword>
<feature type="domain" description="F-box" evidence="2">
    <location>
        <begin position="29"/>
        <end position="68"/>
    </location>
</feature>
<evidence type="ECO:0000259" key="3">
    <source>
        <dbReference type="Pfam" id="PF25210"/>
    </source>
</evidence>
<feature type="domain" description="FKB95-like N-terminal Kelch" evidence="3">
    <location>
        <begin position="106"/>
        <end position="303"/>
    </location>
</feature>
<feature type="region of interest" description="Disordered" evidence="1">
    <location>
        <begin position="352"/>
        <end position="375"/>
    </location>
</feature>
<dbReference type="PANTHER" id="PTHR24414">
    <property type="entry name" value="F-BOX/KELCH-REPEAT PROTEIN SKIP4"/>
    <property type="match status" value="1"/>
</dbReference>
<dbReference type="RefSeq" id="XP_056858100.1">
    <property type="nucleotide sequence ID" value="XM_057002120.1"/>
</dbReference>
<dbReference type="SUPFAM" id="SSF117281">
    <property type="entry name" value="Kelch motif"/>
    <property type="match status" value="1"/>
</dbReference>
<dbReference type="InterPro" id="IPR001810">
    <property type="entry name" value="F-box_dom"/>
</dbReference>
<dbReference type="SMART" id="SM00612">
    <property type="entry name" value="Kelch"/>
    <property type="match status" value="2"/>
</dbReference>
<dbReference type="AlphaFoldDB" id="A0A9W3D2K7"/>
<organism evidence="4 5">
    <name type="scientific">Raphanus sativus</name>
    <name type="common">Radish</name>
    <name type="synonym">Raphanus raphanistrum var. sativus</name>
    <dbReference type="NCBI Taxonomy" id="3726"/>
    <lineage>
        <taxon>Eukaryota</taxon>
        <taxon>Viridiplantae</taxon>
        <taxon>Streptophyta</taxon>
        <taxon>Embryophyta</taxon>
        <taxon>Tracheophyta</taxon>
        <taxon>Spermatophyta</taxon>
        <taxon>Magnoliopsida</taxon>
        <taxon>eudicotyledons</taxon>
        <taxon>Gunneridae</taxon>
        <taxon>Pentapetalae</taxon>
        <taxon>rosids</taxon>
        <taxon>malvids</taxon>
        <taxon>Brassicales</taxon>
        <taxon>Brassicaceae</taxon>
        <taxon>Brassiceae</taxon>
        <taxon>Raphanus</taxon>
    </lineage>
</organism>
<dbReference type="InterPro" id="IPR057499">
    <property type="entry name" value="Kelch_FKB95"/>
</dbReference>
<evidence type="ECO:0000256" key="1">
    <source>
        <dbReference type="SAM" id="MobiDB-lite"/>
    </source>
</evidence>
<dbReference type="Gene3D" id="2.120.10.80">
    <property type="entry name" value="Kelch-type beta propeller"/>
    <property type="match status" value="1"/>
</dbReference>
<proteinExistence type="predicted"/>
<name>A0A9W3D2K7_RAPSA</name>
<dbReference type="Pfam" id="PF00646">
    <property type="entry name" value="F-box"/>
    <property type="match status" value="1"/>
</dbReference>
<dbReference type="PANTHER" id="PTHR24414:SF178">
    <property type="entry name" value="F-BOX DOMAIN-CONTAINING PROTEIN"/>
    <property type="match status" value="1"/>
</dbReference>
<protein>
    <submittedName>
        <fullName evidence="5">F-box/kelch-repeat protein At4g39560-like</fullName>
    </submittedName>
</protein>
<dbReference type="InterPro" id="IPR006652">
    <property type="entry name" value="Kelch_1"/>
</dbReference>